<keyword evidence="9" id="KW-1185">Reference proteome</keyword>
<dbReference type="AlphaFoldDB" id="A0A511YY11"/>
<dbReference type="GO" id="GO:0008276">
    <property type="term" value="F:protein methyltransferase activity"/>
    <property type="evidence" value="ECO:0007669"/>
    <property type="project" value="TreeGrafter"/>
</dbReference>
<evidence type="ECO:0000259" key="5">
    <source>
        <dbReference type="Pfam" id="PF05175"/>
    </source>
</evidence>
<dbReference type="InterPro" id="IPR052190">
    <property type="entry name" value="Euk-Arch_PrmC-MTase"/>
</dbReference>
<dbReference type="OrthoDB" id="129465at2"/>
<dbReference type="GO" id="GO:0032259">
    <property type="term" value="P:methylation"/>
    <property type="evidence" value="ECO:0007669"/>
    <property type="project" value="UniProtKB-KW"/>
</dbReference>
<comment type="similarity">
    <text evidence="1">Belongs to the eukaryotic/archaeal PrmC-related family.</text>
</comment>
<dbReference type="GO" id="GO:0035657">
    <property type="term" value="C:eRF1 methyltransferase complex"/>
    <property type="evidence" value="ECO:0007669"/>
    <property type="project" value="TreeGrafter"/>
</dbReference>
<dbReference type="InterPro" id="IPR055487">
    <property type="entry name" value="DUF7059"/>
</dbReference>
<dbReference type="InterPro" id="IPR029063">
    <property type="entry name" value="SAM-dependent_MTases_sf"/>
</dbReference>
<proteinExistence type="inferred from homology"/>
<protein>
    <submittedName>
        <fullName evidence="8">Methyltransferase</fullName>
    </submittedName>
</protein>
<evidence type="ECO:0000259" key="7">
    <source>
        <dbReference type="Pfam" id="PF25004"/>
    </source>
</evidence>
<dbReference type="PROSITE" id="PS00092">
    <property type="entry name" value="N6_MTASE"/>
    <property type="match status" value="1"/>
</dbReference>
<dbReference type="InterPro" id="IPR007848">
    <property type="entry name" value="Small_mtfrase_dom"/>
</dbReference>
<name>A0A511YY11_9CELL</name>
<feature type="domain" description="DUF7782" evidence="7">
    <location>
        <begin position="406"/>
        <end position="514"/>
    </location>
</feature>
<dbReference type="CDD" id="cd02440">
    <property type="entry name" value="AdoMet_MTases"/>
    <property type="match status" value="1"/>
</dbReference>
<dbReference type="GO" id="GO:0008170">
    <property type="term" value="F:N-methyltransferase activity"/>
    <property type="evidence" value="ECO:0007669"/>
    <property type="project" value="UniProtKB-ARBA"/>
</dbReference>
<dbReference type="Gene3D" id="3.40.50.150">
    <property type="entry name" value="Vaccinia Virus protein VP39"/>
    <property type="match status" value="1"/>
</dbReference>
<dbReference type="SUPFAM" id="SSF53335">
    <property type="entry name" value="S-adenosyl-L-methionine-dependent methyltransferases"/>
    <property type="match status" value="1"/>
</dbReference>
<evidence type="ECO:0000256" key="4">
    <source>
        <dbReference type="ARBA" id="ARBA00022691"/>
    </source>
</evidence>
<dbReference type="PANTHER" id="PTHR45875">
    <property type="entry name" value="METHYLTRANSFERASE N6AMT1"/>
    <property type="match status" value="1"/>
</dbReference>
<dbReference type="EMBL" id="BJYK01000005">
    <property type="protein sequence ID" value="GEN80077.1"/>
    <property type="molecule type" value="Genomic_DNA"/>
</dbReference>
<dbReference type="GO" id="GO:0003676">
    <property type="term" value="F:nucleic acid binding"/>
    <property type="evidence" value="ECO:0007669"/>
    <property type="project" value="InterPro"/>
</dbReference>
<keyword evidence="3 8" id="KW-0808">Transferase</keyword>
<organism evidence="8 9">
    <name type="scientific">Actinotalea fermentans</name>
    <dbReference type="NCBI Taxonomy" id="43671"/>
    <lineage>
        <taxon>Bacteria</taxon>
        <taxon>Bacillati</taxon>
        <taxon>Actinomycetota</taxon>
        <taxon>Actinomycetes</taxon>
        <taxon>Micrococcales</taxon>
        <taxon>Cellulomonadaceae</taxon>
        <taxon>Actinotalea</taxon>
    </lineage>
</organism>
<dbReference type="RefSeq" id="WP_146819505.1">
    <property type="nucleotide sequence ID" value="NZ_BJYK01000005.1"/>
</dbReference>
<dbReference type="Pfam" id="PF25004">
    <property type="entry name" value="DUF7782"/>
    <property type="match status" value="1"/>
</dbReference>
<dbReference type="Proteomes" id="UP000321484">
    <property type="component" value="Unassembled WGS sequence"/>
</dbReference>
<dbReference type="GO" id="GO:0008757">
    <property type="term" value="F:S-adenosylmethionine-dependent methyltransferase activity"/>
    <property type="evidence" value="ECO:0007669"/>
    <property type="project" value="TreeGrafter"/>
</dbReference>
<dbReference type="Pfam" id="PF23186">
    <property type="entry name" value="DUF7059"/>
    <property type="match status" value="1"/>
</dbReference>
<evidence type="ECO:0000313" key="8">
    <source>
        <dbReference type="EMBL" id="GEN80077.1"/>
    </source>
</evidence>
<evidence type="ECO:0000256" key="1">
    <source>
        <dbReference type="ARBA" id="ARBA00006149"/>
    </source>
</evidence>
<gene>
    <name evidence="8" type="ORF">AFE02nite_18110</name>
</gene>
<accession>A0A511YY11</accession>
<evidence type="ECO:0000256" key="2">
    <source>
        <dbReference type="ARBA" id="ARBA00022603"/>
    </source>
</evidence>
<evidence type="ECO:0000256" key="3">
    <source>
        <dbReference type="ARBA" id="ARBA00022679"/>
    </source>
</evidence>
<reference evidence="8 9" key="1">
    <citation type="submission" date="2019-07" db="EMBL/GenBank/DDBJ databases">
        <title>Whole genome shotgun sequence of Actinotalea fermentans NBRC 105374.</title>
        <authorList>
            <person name="Hosoyama A."/>
            <person name="Uohara A."/>
            <person name="Ohji S."/>
            <person name="Ichikawa N."/>
        </authorList>
    </citation>
    <scope>NUCLEOTIDE SEQUENCE [LARGE SCALE GENOMIC DNA]</scope>
    <source>
        <strain evidence="8 9">NBRC 105374</strain>
    </source>
</reference>
<comment type="caution">
    <text evidence="8">The sequence shown here is derived from an EMBL/GenBank/DDBJ whole genome shotgun (WGS) entry which is preliminary data.</text>
</comment>
<evidence type="ECO:0000259" key="6">
    <source>
        <dbReference type="Pfam" id="PF23186"/>
    </source>
</evidence>
<feature type="domain" description="Methyltransferase small" evidence="5">
    <location>
        <begin position="163"/>
        <end position="243"/>
    </location>
</feature>
<dbReference type="InterPro" id="IPR002052">
    <property type="entry name" value="DNA_methylase_N6_adenine_CS"/>
</dbReference>
<keyword evidence="2 8" id="KW-0489">Methyltransferase</keyword>
<keyword evidence="4" id="KW-0949">S-adenosyl-L-methionine</keyword>
<dbReference type="PANTHER" id="PTHR45875:SF1">
    <property type="entry name" value="METHYLTRANSFERASE N6AMT1"/>
    <property type="match status" value="1"/>
</dbReference>
<dbReference type="Pfam" id="PF05175">
    <property type="entry name" value="MTS"/>
    <property type="match status" value="1"/>
</dbReference>
<feature type="domain" description="DUF7059" evidence="6">
    <location>
        <begin position="24"/>
        <end position="103"/>
    </location>
</feature>
<dbReference type="InterPro" id="IPR056684">
    <property type="entry name" value="DUF7782"/>
</dbReference>
<sequence>MSTPRVGPALAEALDGLRADLADAFTAEHVEAVLGPVARAALGREQAVPALRDTAGRPEPAAVLVRAFVLGVPVRRADLDRALPRAGTGGCVALGLVEAAGTGPDDEVRPLADLQPVVVEDALGRAEWWLASDPGELATGRRLRADHVLGVGGASLTLAGVTMRSPRRRVLDLGTGCGIQALLASRHAQTVVATDLAPRALAYAAFNAALAGVTLDLREGSMLEPVRGSGVFDLVVSNPPFVITPRSSDAAGPDQRYVYRDGGASGDDVVRDLVLGAGDVLAPGGVAQLLGNWEHRRGQDWRERVGEWVDRAGLDAWVVQREVQDPAEYAETWLRDGGTSPDRDPAAWRAGVDAWLDDFATRDVEAVGFGLVVLRRPTRGVPTLRRLEEQTGPMHQPLGAHLAAALAAHDWLAVADDAELAGTRLVPAPDVVEDRHHTPGAAEPMVVRLRQNSGFERAVTVSPTVAALVGALDGEFAVGQVLAAMTALLDLPAELVTAEVTGPLRDLVRDGLLVRADDAGAP</sequence>
<evidence type="ECO:0000313" key="9">
    <source>
        <dbReference type="Proteomes" id="UP000321484"/>
    </source>
</evidence>